<feature type="chain" id="PRO_5036481874" evidence="2">
    <location>
        <begin position="21"/>
        <end position="87"/>
    </location>
</feature>
<dbReference type="InterPro" id="IPR049306">
    <property type="entry name" value="GLV1-2"/>
</dbReference>
<keyword evidence="2" id="KW-0732">Signal</keyword>
<dbReference type="Proteomes" id="UP000298416">
    <property type="component" value="Unassembled WGS sequence"/>
</dbReference>
<sequence length="87" mass="9458">MKSAISLLLLSLLIIHQAQGMGVIRKLLITSHVATISNDAKNENTMNTEKSSTAEQRPAAGDETYPGILDIAGMDYSQARRKPPIHN</sequence>
<evidence type="ECO:0000313" key="4">
    <source>
        <dbReference type="Proteomes" id="UP000298416"/>
    </source>
</evidence>
<dbReference type="PANTHER" id="PTHR33743">
    <property type="entry name" value="PROTEIN GOLVEN 6-RELATED"/>
    <property type="match status" value="1"/>
</dbReference>
<dbReference type="PANTHER" id="PTHR33743:SF19">
    <property type="entry name" value="PROTEIN GOLVEN 6"/>
    <property type="match status" value="1"/>
</dbReference>
<proteinExistence type="predicted"/>
<accession>A0A8X8ZY14</accession>
<feature type="compositionally biased region" description="Polar residues" evidence="1">
    <location>
        <begin position="40"/>
        <end position="55"/>
    </location>
</feature>
<keyword evidence="4" id="KW-1185">Reference proteome</keyword>
<evidence type="ECO:0000256" key="2">
    <source>
        <dbReference type="SAM" id="SignalP"/>
    </source>
</evidence>
<dbReference type="EMBL" id="PNBA02000006">
    <property type="protein sequence ID" value="KAG6421168.1"/>
    <property type="molecule type" value="Genomic_DNA"/>
</dbReference>
<name>A0A8X8ZY14_SALSN</name>
<protein>
    <submittedName>
        <fullName evidence="3">Uncharacterized protein</fullName>
    </submittedName>
</protein>
<feature type="signal peptide" evidence="2">
    <location>
        <begin position="1"/>
        <end position="20"/>
    </location>
</feature>
<reference evidence="3" key="2">
    <citation type="submission" date="2020-08" db="EMBL/GenBank/DDBJ databases">
        <title>Plant Genome Project.</title>
        <authorList>
            <person name="Zhang R.-G."/>
        </authorList>
    </citation>
    <scope>NUCLEOTIDE SEQUENCE</scope>
    <source>
        <strain evidence="3">Huo1</strain>
        <tissue evidence="3">Leaf</tissue>
    </source>
</reference>
<reference evidence="3" key="1">
    <citation type="submission" date="2018-01" db="EMBL/GenBank/DDBJ databases">
        <authorList>
            <person name="Mao J.F."/>
        </authorList>
    </citation>
    <scope>NUCLEOTIDE SEQUENCE</scope>
    <source>
        <strain evidence="3">Huo1</strain>
        <tissue evidence="3">Leaf</tissue>
    </source>
</reference>
<dbReference type="AlphaFoldDB" id="A0A8X8ZY14"/>
<comment type="caution">
    <text evidence="3">The sequence shown here is derived from an EMBL/GenBank/DDBJ whole genome shotgun (WGS) entry which is preliminary data.</text>
</comment>
<dbReference type="Pfam" id="PF21529">
    <property type="entry name" value="GLV1-2"/>
    <property type="match status" value="1"/>
</dbReference>
<gene>
    <name evidence="3" type="ORF">SASPL_117717</name>
</gene>
<organism evidence="3">
    <name type="scientific">Salvia splendens</name>
    <name type="common">Scarlet sage</name>
    <dbReference type="NCBI Taxonomy" id="180675"/>
    <lineage>
        <taxon>Eukaryota</taxon>
        <taxon>Viridiplantae</taxon>
        <taxon>Streptophyta</taxon>
        <taxon>Embryophyta</taxon>
        <taxon>Tracheophyta</taxon>
        <taxon>Spermatophyta</taxon>
        <taxon>Magnoliopsida</taxon>
        <taxon>eudicotyledons</taxon>
        <taxon>Gunneridae</taxon>
        <taxon>Pentapetalae</taxon>
        <taxon>asterids</taxon>
        <taxon>lamiids</taxon>
        <taxon>Lamiales</taxon>
        <taxon>Lamiaceae</taxon>
        <taxon>Nepetoideae</taxon>
        <taxon>Mentheae</taxon>
        <taxon>Salviinae</taxon>
        <taxon>Salvia</taxon>
        <taxon>Salvia subgen. Calosphace</taxon>
        <taxon>core Calosphace</taxon>
    </lineage>
</organism>
<evidence type="ECO:0000313" key="3">
    <source>
        <dbReference type="EMBL" id="KAG6421168.1"/>
    </source>
</evidence>
<evidence type="ECO:0000256" key="1">
    <source>
        <dbReference type="SAM" id="MobiDB-lite"/>
    </source>
</evidence>
<feature type="region of interest" description="Disordered" evidence="1">
    <location>
        <begin position="40"/>
        <end position="64"/>
    </location>
</feature>